<feature type="region of interest" description="Disordered" evidence="9">
    <location>
        <begin position="422"/>
        <end position="454"/>
    </location>
</feature>
<dbReference type="InterPro" id="IPR054585">
    <property type="entry name" value="NDH2-like_C"/>
</dbReference>
<evidence type="ECO:0000256" key="3">
    <source>
        <dbReference type="ARBA" id="ARBA00022630"/>
    </source>
</evidence>
<dbReference type="InterPro" id="IPR023753">
    <property type="entry name" value="FAD/NAD-binding_dom"/>
</dbReference>
<dbReference type="RefSeq" id="WP_131445906.1">
    <property type="nucleotide sequence ID" value="NZ_SJZI01000002.1"/>
</dbReference>
<evidence type="ECO:0000259" key="11">
    <source>
        <dbReference type="Pfam" id="PF07992"/>
    </source>
</evidence>
<name>A0A4R1BP40_9BACT</name>
<dbReference type="EMBL" id="SJZI01000002">
    <property type="protein sequence ID" value="TCJ19015.1"/>
    <property type="molecule type" value="Genomic_DNA"/>
</dbReference>
<dbReference type="Gene3D" id="3.50.50.100">
    <property type="match status" value="1"/>
</dbReference>
<keyword evidence="10" id="KW-0812">Transmembrane</keyword>
<dbReference type="PRINTS" id="PR00411">
    <property type="entry name" value="PNDRDTASEI"/>
</dbReference>
<keyword evidence="7" id="KW-0520">NAD</keyword>
<keyword evidence="10" id="KW-1133">Transmembrane helix</keyword>
<evidence type="ECO:0000256" key="8">
    <source>
        <dbReference type="ARBA" id="ARBA00047599"/>
    </source>
</evidence>
<evidence type="ECO:0000313" key="14">
    <source>
        <dbReference type="Proteomes" id="UP000295334"/>
    </source>
</evidence>
<comment type="catalytic activity">
    <reaction evidence="8">
        <text>a quinone + NADH + H(+) = a quinol + NAD(+)</text>
        <dbReference type="Rhea" id="RHEA:46160"/>
        <dbReference type="ChEBI" id="CHEBI:15378"/>
        <dbReference type="ChEBI" id="CHEBI:24646"/>
        <dbReference type="ChEBI" id="CHEBI:57540"/>
        <dbReference type="ChEBI" id="CHEBI:57945"/>
        <dbReference type="ChEBI" id="CHEBI:132124"/>
        <dbReference type="EC" id="1.6.5.9"/>
    </reaction>
</comment>
<comment type="caution">
    <text evidence="13">The sequence shown here is derived from an EMBL/GenBank/DDBJ whole genome shotgun (WGS) entry which is preliminary data.</text>
</comment>
<keyword evidence="14" id="KW-1185">Reference proteome</keyword>
<evidence type="ECO:0000256" key="1">
    <source>
        <dbReference type="ARBA" id="ARBA00005272"/>
    </source>
</evidence>
<dbReference type="OrthoDB" id="9781621at2"/>
<dbReference type="InterPro" id="IPR045024">
    <property type="entry name" value="NDH-2"/>
</dbReference>
<keyword evidence="5" id="KW-0809">Transit peptide</keyword>
<dbReference type="InterPro" id="IPR036188">
    <property type="entry name" value="FAD/NAD-bd_sf"/>
</dbReference>
<keyword evidence="3" id="KW-0285">Flavoprotein</keyword>
<evidence type="ECO:0000256" key="9">
    <source>
        <dbReference type="SAM" id="MobiDB-lite"/>
    </source>
</evidence>
<proteinExistence type="inferred from homology"/>
<protein>
    <recommendedName>
        <fullName evidence="2">NADH:ubiquinone reductase (non-electrogenic)</fullName>
        <ecNumber evidence="2">1.6.5.9</ecNumber>
    </recommendedName>
</protein>
<dbReference type="GO" id="GO:0050136">
    <property type="term" value="F:NADH dehydrogenase (quinone) (non-electrogenic) activity"/>
    <property type="evidence" value="ECO:0007669"/>
    <property type="project" value="UniProtKB-EC"/>
</dbReference>
<comment type="similarity">
    <text evidence="1">Belongs to the NADH dehydrogenase family.</text>
</comment>
<evidence type="ECO:0000256" key="5">
    <source>
        <dbReference type="ARBA" id="ARBA00022946"/>
    </source>
</evidence>
<sequence length="454" mass="50462">MKVVIVGAGFGGLRLARKLNNKEGIDVLLIDKFNYHQFQPLFYQVATAALDASNISFPLRKAFHKSRNVRIRVEELKQVVPAEKKIITESEVITYDVLVLALGADTNFFNNQNVTTNAFPMKSTVEAIQLRHRFIQNFEDAVRASNPEDRQRLMTVVIAGGGPTGVELAGALAEMRHYTLPCDYPELDFKQMKIMLLDGGERLLGAMDPKSSADAQRYLEKLGVEVHLNTIVKDYDGRNVSLASGGTIATEMVVWAAGIRGNVPEGIDKALVVRGNRITVDRQNRVPGLEGVYVIGDLAAMSTPRYPNGHPQVASAAIQQAETLSKNLRRMIKGEGLIEYEYKDKGSMATVGRNLAVVDVPKPRLHFRGLIAWLIWMGLHLFLILGVKNRLFVFLNWVYSYITYDQSLRLIFKEFYRPKQPTDATKQAQIAGVATPALPDPPDGSETAPTRPQS</sequence>
<dbReference type="Proteomes" id="UP000295334">
    <property type="component" value="Unassembled WGS sequence"/>
</dbReference>
<dbReference type="PANTHER" id="PTHR43706:SF47">
    <property type="entry name" value="EXTERNAL NADH-UBIQUINONE OXIDOREDUCTASE 1, MITOCHONDRIAL-RELATED"/>
    <property type="match status" value="1"/>
</dbReference>
<dbReference type="PRINTS" id="PR00368">
    <property type="entry name" value="FADPNR"/>
</dbReference>
<organism evidence="13 14">
    <name type="scientific">Flaviaesturariibacter flavus</name>
    <dbReference type="NCBI Taxonomy" id="2502780"/>
    <lineage>
        <taxon>Bacteria</taxon>
        <taxon>Pseudomonadati</taxon>
        <taxon>Bacteroidota</taxon>
        <taxon>Chitinophagia</taxon>
        <taxon>Chitinophagales</taxon>
        <taxon>Chitinophagaceae</taxon>
        <taxon>Flaviaestuariibacter</taxon>
    </lineage>
</organism>
<accession>A0A4R1BP40</accession>
<dbReference type="AlphaFoldDB" id="A0A4R1BP40"/>
<dbReference type="EC" id="1.6.5.9" evidence="2"/>
<evidence type="ECO:0000256" key="2">
    <source>
        <dbReference type="ARBA" id="ARBA00012637"/>
    </source>
</evidence>
<feature type="transmembrane region" description="Helical" evidence="10">
    <location>
        <begin position="370"/>
        <end position="387"/>
    </location>
</feature>
<gene>
    <name evidence="13" type="ORF">EPD60_00955</name>
</gene>
<dbReference type="Pfam" id="PF22366">
    <property type="entry name" value="NDH2_C"/>
    <property type="match status" value="1"/>
</dbReference>
<dbReference type="SUPFAM" id="SSF51905">
    <property type="entry name" value="FAD/NAD(P)-binding domain"/>
    <property type="match status" value="1"/>
</dbReference>
<evidence type="ECO:0000256" key="4">
    <source>
        <dbReference type="ARBA" id="ARBA00022827"/>
    </source>
</evidence>
<evidence type="ECO:0000256" key="7">
    <source>
        <dbReference type="ARBA" id="ARBA00023027"/>
    </source>
</evidence>
<dbReference type="Pfam" id="PF07992">
    <property type="entry name" value="Pyr_redox_2"/>
    <property type="match status" value="1"/>
</dbReference>
<dbReference type="PANTHER" id="PTHR43706">
    <property type="entry name" value="NADH DEHYDROGENASE"/>
    <property type="match status" value="1"/>
</dbReference>
<feature type="domain" description="External alternative NADH-ubiquinone oxidoreductase-like C-terminal" evidence="12">
    <location>
        <begin position="345"/>
        <end position="402"/>
    </location>
</feature>
<keyword evidence="10" id="KW-0472">Membrane</keyword>
<reference evidence="13 14" key="1">
    <citation type="submission" date="2019-03" db="EMBL/GenBank/DDBJ databases">
        <authorList>
            <person name="Kim M.K.M."/>
        </authorList>
    </citation>
    <scope>NUCLEOTIDE SEQUENCE [LARGE SCALE GENOMIC DNA]</scope>
    <source>
        <strain evidence="13 14">17J68-12</strain>
    </source>
</reference>
<feature type="domain" description="FAD/NAD(P)-binding" evidence="11">
    <location>
        <begin position="1"/>
        <end position="321"/>
    </location>
</feature>
<keyword evidence="6" id="KW-0560">Oxidoreductase</keyword>
<evidence type="ECO:0000256" key="6">
    <source>
        <dbReference type="ARBA" id="ARBA00023002"/>
    </source>
</evidence>
<evidence type="ECO:0000256" key="10">
    <source>
        <dbReference type="SAM" id="Phobius"/>
    </source>
</evidence>
<evidence type="ECO:0000259" key="12">
    <source>
        <dbReference type="Pfam" id="PF22366"/>
    </source>
</evidence>
<keyword evidence="4" id="KW-0274">FAD</keyword>
<evidence type="ECO:0000313" key="13">
    <source>
        <dbReference type="EMBL" id="TCJ19015.1"/>
    </source>
</evidence>